<gene>
    <name evidence="1" type="ORF">GCM10010287_24490</name>
</gene>
<dbReference type="RefSeq" id="WP_279954235.1">
    <property type="nucleotide sequence ID" value="NZ_BMTZ01000005.1"/>
</dbReference>
<dbReference type="EMBL" id="BMTZ01000005">
    <property type="protein sequence ID" value="GGT49479.1"/>
    <property type="molecule type" value="Genomic_DNA"/>
</dbReference>
<protein>
    <submittedName>
        <fullName evidence="1">Uncharacterized protein</fullName>
    </submittedName>
</protein>
<dbReference type="Proteomes" id="UP000629911">
    <property type="component" value="Unassembled WGS sequence"/>
</dbReference>
<comment type="caution">
    <text evidence="1">The sequence shown here is derived from an EMBL/GenBank/DDBJ whole genome shotgun (WGS) entry which is preliminary data.</text>
</comment>
<keyword evidence="2" id="KW-1185">Reference proteome</keyword>
<name>A0ABQ2TXV0_9ACTN</name>
<sequence>MERVRGARARAGGDAFLAELCTAVVGTLPKAPEDDVTPLLARAR</sequence>
<reference evidence="2" key="1">
    <citation type="journal article" date="2019" name="Int. J. Syst. Evol. Microbiol.">
        <title>The Global Catalogue of Microorganisms (GCM) 10K type strain sequencing project: providing services to taxonomists for standard genome sequencing and annotation.</title>
        <authorList>
            <consortium name="The Broad Institute Genomics Platform"/>
            <consortium name="The Broad Institute Genome Sequencing Center for Infectious Disease"/>
            <person name="Wu L."/>
            <person name="Ma J."/>
        </authorList>
    </citation>
    <scope>NUCLEOTIDE SEQUENCE [LARGE SCALE GENOMIC DNA]</scope>
    <source>
        <strain evidence="2">JCM 4422</strain>
    </source>
</reference>
<accession>A0ABQ2TXV0</accession>
<organism evidence="1 2">
    <name type="scientific">Streptomyces variabilis</name>
    <dbReference type="NCBI Taxonomy" id="67372"/>
    <lineage>
        <taxon>Bacteria</taxon>
        <taxon>Bacillati</taxon>
        <taxon>Actinomycetota</taxon>
        <taxon>Actinomycetes</taxon>
        <taxon>Kitasatosporales</taxon>
        <taxon>Streptomycetaceae</taxon>
        <taxon>Streptomyces</taxon>
        <taxon>Streptomyces griseoincarnatus group</taxon>
    </lineage>
</organism>
<proteinExistence type="predicted"/>
<evidence type="ECO:0000313" key="1">
    <source>
        <dbReference type="EMBL" id="GGT49479.1"/>
    </source>
</evidence>
<evidence type="ECO:0000313" key="2">
    <source>
        <dbReference type="Proteomes" id="UP000629911"/>
    </source>
</evidence>